<evidence type="ECO:0000259" key="1">
    <source>
        <dbReference type="Pfam" id="PF00135"/>
    </source>
</evidence>
<accession>A0A2U1CSS0</accession>
<dbReference type="Gene3D" id="3.40.50.1820">
    <property type="entry name" value="alpha/beta hydrolase"/>
    <property type="match status" value="1"/>
</dbReference>
<evidence type="ECO:0000313" key="2">
    <source>
        <dbReference type="EMBL" id="PVY68965.1"/>
    </source>
</evidence>
<dbReference type="PANTHER" id="PTHR11559">
    <property type="entry name" value="CARBOXYLESTERASE"/>
    <property type="match status" value="1"/>
</dbReference>
<dbReference type="SUPFAM" id="SSF53474">
    <property type="entry name" value="alpha/beta-Hydrolases"/>
    <property type="match status" value="1"/>
</dbReference>
<sequence>MIEADLLVETRQGILRGAIEEGTRVFHGVPYARPPVGELRFRAPRPMQAWQGIRDATVPGPASYQVNLDNVQRVLQIAEEMAPDLPGIMAWPGYVNETYHHGNISEDCLYLDIWLPEHAGDGPLPVYVYYHGGANAVSSGHFPLERGANLAREENIIVVRPTYRMGALGWVHFGLISDQLPEAVNVSVQDQIAALQWVYENISAFGGDPQNITIGGESCGATAVSHLLVNPTAQPLIKRAIVHSLSPFNLWCTQPKQDAARVAQEYLNLLNISDAAELMTISPERLIAVHSVMARRFDPDINFAWRPVGAVDDGDILPGLPVSVLANSKYPRQDFELMIGFAKDEWQFFRGHSHTVSEGSRSEVLNVLQQVFSDDAQQVLDEYQALYPDQVKPGQLLSDIMSFEFFKGPSLEIASNFAQQGFPVYVFQFSYDLPGYGGYLRAVHTGDMPFIFRNLSESDLKMWPAFDGADRQELRQVTAEFGALYGQFIRNGNPGNQWPAFTEEKQTVLWFGKTIEAKERLLTSEQSIFAEHGFGHVDSLEQRLALNLDAAFDAEHR</sequence>
<dbReference type="RefSeq" id="WP_116517900.1">
    <property type="nucleotide sequence ID" value="NZ_JACCEX010000008.1"/>
</dbReference>
<dbReference type="PROSITE" id="PS00941">
    <property type="entry name" value="CARBOXYLESTERASE_B_2"/>
    <property type="match status" value="1"/>
</dbReference>
<dbReference type="InterPro" id="IPR029058">
    <property type="entry name" value="AB_hydrolase_fold"/>
</dbReference>
<dbReference type="InterPro" id="IPR050309">
    <property type="entry name" value="Type-B_Carboxylest/Lipase"/>
</dbReference>
<keyword evidence="3" id="KW-1185">Reference proteome</keyword>
<dbReference type="Proteomes" id="UP000246145">
    <property type="component" value="Unassembled WGS sequence"/>
</dbReference>
<dbReference type="EMBL" id="QEKO01000001">
    <property type="protein sequence ID" value="PVY68965.1"/>
    <property type="molecule type" value="Genomic_DNA"/>
</dbReference>
<protein>
    <submittedName>
        <fullName evidence="2">Carboxylesterase type B</fullName>
    </submittedName>
</protein>
<dbReference type="Pfam" id="PF00135">
    <property type="entry name" value="COesterase"/>
    <property type="match status" value="1"/>
</dbReference>
<feature type="domain" description="Carboxylesterase type B" evidence="1">
    <location>
        <begin position="6"/>
        <end position="521"/>
    </location>
</feature>
<comment type="caution">
    <text evidence="2">The sequence shown here is derived from an EMBL/GenBank/DDBJ whole genome shotgun (WGS) entry which is preliminary data.</text>
</comment>
<gene>
    <name evidence="2" type="ORF">C7440_1380</name>
</gene>
<proteinExistence type="predicted"/>
<dbReference type="InterPro" id="IPR019819">
    <property type="entry name" value="Carboxylesterase_B_CS"/>
</dbReference>
<reference evidence="2 3" key="1">
    <citation type="submission" date="2018-04" db="EMBL/GenBank/DDBJ databases">
        <title>Genomic Encyclopedia of Type Strains, Phase IV (KMG-IV): sequencing the most valuable type-strain genomes for metagenomic binning, comparative biology and taxonomic classification.</title>
        <authorList>
            <person name="Goeker M."/>
        </authorList>
    </citation>
    <scope>NUCLEOTIDE SEQUENCE [LARGE SCALE GENOMIC DNA]</scope>
    <source>
        <strain evidence="2 3">DSM 10065</strain>
    </source>
</reference>
<dbReference type="OrthoDB" id="9775851at2"/>
<organism evidence="2 3">
    <name type="scientific">Pusillimonas noertemannii</name>
    <dbReference type="NCBI Taxonomy" id="305977"/>
    <lineage>
        <taxon>Bacteria</taxon>
        <taxon>Pseudomonadati</taxon>
        <taxon>Pseudomonadota</taxon>
        <taxon>Betaproteobacteria</taxon>
        <taxon>Burkholderiales</taxon>
        <taxon>Alcaligenaceae</taxon>
        <taxon>Pusillimonas</taxon>
    </lineage>
</organism>
<dbReference type="InterPro" id="IPR002018">
    <property type="entry name" value="CarbesteraseB"/>
</dbReference>
<dbReference type="AlphaFoldDB" id="A0A2U1CSS0"/>
<evidence type="ECO:0000313" key="3">
    <source>
        <dbReference type="Proteomes" id="UP000246145"/>
    </source>
</evidence>
<name>A0A2U1CSS0_9BURK</name>